<feature type="chain" id="PRO_5042270706" evidence="3">
    <location>
        <begin position="20"/>
        <end position="271"/>
    </location>
</feature>
<feature type="signal peptide" evidence="3">
    <location>
        <begin position="1"/>
        <end position="19"/>
    </location>
</feature>
<keyword evidence="2" id="KW-0812">Transmembrane</keyword>
<gene>
    <name evidence="4" type="ORF">PRK78_002927</name>
</gene>
<feature type="region of interest" description="Disordered" evidence="1">
    <location>
        <begin position="171"/>
        <end position="195"/>
    </location>
</feature>
<dbReference type="AlphaFoldDB" id="A0AAF0IGZ4"/>
<organism evidence="4 5">
    <name type="scientific">Emydomyces testavorans</name>
    <dbReference type="NCBI Taxonomy" id="2070801"/>
    <lineage>
        <taxon>Eukaryota</taxon>
        <taxon>Fungi</taxon>
        <taxon>Dikarya</taxon>
        <taxon>Ascomycota</taxon>
        <taxon>Pezizomycotina</taxon>
        <taxon>Eurotiomycetes</taxon>
        <taxon>Eurotiomycetidae</taxon>
        <taxon>Onygenales</taxon>
        <taxon>Nannizziopsiaceae</taxon>
        <taxon>Emydomyces</taxon>
    </lineage>
</organism>
<sequence>MWLIRLYCSLFLLLPVVLSAPLSQSVVSAEGTRWGGHGNDASVRVTLQQSTLTEKKHGNSGDSREISPNIDVLTRAAKSRPGDRWPYALSSLTSDMIKELDASVKDVVSSKISERRPVSTLQVLNLDGTRPSSKTDSSSTHELVSDPTQARRLKTIKYRYLTLFSRSKEQSAPAKIARHEVPSKPEKSSPRSASAIGSDERMDFYFLLTQIFGRPIWAWTAIFLSMFILFILSVIIREIMTALSSIVKSRLRKSGSQRIRLEGAEQKITAV</sequence>
<keyword evidence="3" id="KW-0732">Signal</keyword>
<feature type="compositionally biased region" description="Polar residues" evidence="1">
    <location>
        <begin position="130"/>
        <end position="147"/>
    </location>
</feature>
<feature type="transmembrane region" description="Helical" evidence="2">
    <location>
        <begin position="216"/>
        <end position="236"/>
    </location>
</feature>
<feature type="compositionally biased region" description="Basic and acidic residues" evidence="1">
    <location>
        <begin position="177"/>
        <end position="189"/>
    </location>
</feature>
<name>A0AAF0IGZ4_9EURO</name>
<evidence type="ECO:0000256" key="1">
    <source>
        <dbReference type="SAM" id="MobiDB-lite"/>
    </source>
</evidence>
<keyword evidence="2" id="KW-1133">Transmembrane helix</keyword>
<proteinExistence type="predicted"/>
<dbReference type="Proteomes" id="UP001219355">
    <property type="component" value="Chromosome 2"/>
</dbReference>
<evidence type="ECO:0000256" key="3">
    <source>
        <dbReference type="SAM" id="SignalP"/>
    </source>
</evidence>
<evidence type="ECO:0000313" key="4">
    <source>
        <dbReference type="EMBL" id="WEW57460.1"/>
    </source>
</evidence>
<dbReference type="EMBL" id="CP120628">
    <property type="protein sequence ID" value="WEW57460.1"/>
    <property type="molecule type" value="Genomic_DNA"/>
</dbReference>
<keyword evidence="5" id="KW-1185">Reference proteome</keyword>
<accession>A0AAF0IGZ4</accession>
<keyword evidence="2" id="KW-0472">Membrane</keyword>
<reference evidence="4" key="1">
    <citation type="submission" date="2023-03" db="EMBL/GenBank/DDBJ databases">
        <title>Emydomyces testavorans Genome Sequence.</title>
        <authorList>
            <person name="Hoyer L."/>
        </authorList>
    </citation>
    <scope>NUCLEOTIDE SEQUENCE</scope>
    <source>
        <strain evidence="4">16-2883</strain>
    </source>
</reference>
<feature type="region of interest" description="Disordered" evidence="1">
    <location>
        <begin position="126"/>
        <end position="147"/>
    </location>
</feature>
<evidence type="ECO:0000256" key="2">
    <source>
        <dbReference type="SAM" id="Phobius"/>
    </source>
</evidence>
<protein>
    <submittedName>
        <fullName evidence="4">Uncharacterized protein</fullName>
    </submittedName>
</protein>
<evidence type="ECO:0000313" key="5">
    <source>
        <dbReference type="Proteomes" id="UP001219355"/>
    </source>
</evidence>